<evidence type="ECO:0000313" key="3">
    <source>
        <dbReference type="Proteomes" id="UP000785613"/>
    </source>
</evidence>
<organism evidence="2 3">
    <name type="scientific">Massilia rubra</name>
    <dbReference type="NCBI Taxonomy" id="2607910"/>
    <lineage>
        <taxon>Bacteria</taxon>
        <taxon>Pseudomonadati</taxon>
        <taxon>Pseudomonadota</taxon>
        <taxon>Betaproteobacteria</taxon>
        <taxon>Burkholderiales</taxon>
        <taxon>Oxalobacteraceae</taxon>
        <taxon>Telluria group</taxon>
        <taxon>Massilia</taxon>
    </lineage>
</organism>
<dbReference type="Proteomes" id="UP000785613">
    <property type="component" value="Unassembled WGS sequence"/>
</dbReference>
<evidence type="ECO:0000256" key="1">
    <source>
        <dbReference type="ARBA" id="ARBA00009981"/>
    </source>
</evidence>
<name>A0ABX0LCF7_9BURK</name>
<comment type="caution">
    <text evidence="2">The sequence shown here is derived from an EMBL/GenBank/DDBJ whole genome shotgun (WGS) entry which is preliminary data.</text>
</comment>
<dbReference type="InterPro" id="IPR036165">
    <property type="entry name" value="YefM-like_sf"/>
</dbReference>
<sequence length="199" mass="22035">MALCRSSQIVELSSNEGFLLVIAAISGRCVGKAGGAPLRQSEFKRLIIALMARDEFFGVWKMKTRRAFSQQQQSAPGASFRSARSAPPSFFTVLRWLGLLMGDPMNPLKHIQAVSFLATNISDVIKQVQATREPFMITVDGKIQVVVQDILSYQRTRDQIALLKMLALGQKAIEDGNVTDHDNFFAELEAEDEEVGSED</sequence>
<accession>A0ABX0LCF7</accession>
<dbReference type="EMBL" id="VUYU01000001">
    <property type="protein sequence ID" value="NHZ32444.1"/>
    <property type="molecule type" value="Genomic_DNA"/>
</dbReference>
<dbReference type="SUPFAM" id="SSF143120">
    <property type="entry name" value="YefM-like"/>
    <property type="match status" value="1"/>
</dbReference>
<gene>
    <name evidence="2" type="ORF">F0185_02420</name>
</gene>
<proteinExistence type="inferred from homology"/>
<reference evidence="2 3" key="1">
    <citation type="submission" date="2019-09" db="EMBL/GenBank/DDBJ databases">
        <title>Taxonomy of Antarctic Massilia spp.: description of Massilia rubra sp. nov., Massilia aquatica sp. nov., Massilia mucilaginosa sp. nov., Massilia frigida sp. nov. isolated from streams, lakes and regoliths.</title>
        <authorList>
            <person name="Holochova P."/>
            <person name="Sedlacek I."/>
            <person name="Kralova S."/>
            <person name="Maslanova I."/>
            <person name="Busse H.-J."/>
            <person name="Stankova E."/>
            <person name="Vrbovska V."/>
            <person name="Kovarovic V."/>
            <person name="Bartak M."/>
            <person name="Svec P."/>
            <person name="Pantucek R."/>
        </authorList>
    </citation>
    <scope>NUCLEOTIDE SEQUENCE [LARGE SCALE GENOMIC DNA]</scope>
    <source>
        <strain evidence="2 3">CCM 8692</strain>
    </source>
</reference>
<comment type="similarity">
    <text evidence="1">Belongs to the phD/YefM antitoxin family.</text>
</comment>
<protein>
    <submittedName>
        <fullName evidence="2">Type II toxin-antitoxin system Phd/YefM family antitoxin</fullName>
    </submittedName>
</protein>
<evidence type="ECO:0000313" key="2">
    <source>
        <dbReference type="EMBL" id="NHZ32444.1"/>
    </source>
</evidence>
<keyword evidence="3" id="KW-1185">Reference proteome</keyword>